<evidence type="ECO:0000256" key="9">
    <source>
        <dbReference type="SAM" id="MobiDB-lite"/>
    </source>
</evidence>
<dbReference type="CDD" id="cd11062">
    <property type="entry name" value="CYP58-like"/>
    <property type="match status" value="1"/>
</dbReference>
<evidence type="ECO:0000256" key="8">
    <source>
        <dbReference type="PIRSR" id="PIRSR602401-1"/>
    </source>
</evidence>
<feature type="transmembrane region" description="Helical" evidence="10">
    <location>
        <begin position="49"/>
        <end position="70"/>
    </location>
</feature>
<evidence type="ECO:0000313" key="12">
    <source>
        <dbReference type="Proteomes" id="UP000249497"/>
    </source>
</evidence>
<dbReference type="InterPro" id="IPR050121">
    <property type="entry name" value="Cytochrome_P450_monoxygenase"/>
</dbReference>
<accession>A0A8T8WVL8</accession>
<dbReference type="InterPro" id="IPR036396">
    <property type="entry name" value="Cyt_P450_sf"/>
</dbReference>
<gene>
    <name evidence="11" type="ORF">BO86DRAFT_142854</name>
</gene>
<evidence type="ECO:0000313" key="11">
    <source>
        <dbReference type="EMBL" id="RAH79881.1"/>
    </source>
</evidence>
<dbReference type="Pfam" id="PF00067">
    <property type="entry name" value="p450"/>
    <property type="match status" value="1"/>
</dbReference>
<dbReference type="RefSeq" id="XP_025525775.1">
    <property type="nucleotide sequence ID" value="XM_025666220.1"/>
</dbReference>
<dbReference type="InterPro" id="IPR002401">
    <property type="entry name" value="Cyt_P450_E_grp-I"/>
</dbReference>
<proteinExistence type="inferred from homology"/>
<evidence type="ECO:0000256" key="10">
    <source>
        <dbReference type="SAM" id="Phobius"/>
    </source>
</evidence>
<protein>
    <submittedName>
        <fullName evidence="11">Cytochrome P450</fullName>
    </submittedName>
</protein>
<dbReference type="GO" id="GO:0020037">
    <property type="term" value="F:heme binding"/>
    <property type="evidence" value="ECO:0007669"/>
    <property type="project" value="InterPro"/>
</dbReference>
<keyword evidence="12" id="KW-1185">Reference proteome</keyword>
<dbReference type="SUPFAM" id="SSF48264">
    <property type="entry name" value="Cytochrome P450"/>
    <property type="match status" value="1"/>
</dbReference>
<evidence type="ECO:0000256" key="7">
    <source>
        <dbReference type="ARBA" id="ARBA00023033"/>
    </source>
</evidence>
<name>A0A8T8WVL8_ASPJA</name>
<keyword evidence="3 8" id="KW-0349">Heme</keyword>
<keyword evidence="4 8" id="KW-0479">Metal-binding</keyword>
<dbReference type="GO" id="GO:0005506">
    <property type="term" value="F:iron ion binding"/>
    <property type="evidence" value="ECO:0007669"/>
    <property type="project" value="InterPro"/>
</dbReference>
<dbReference type="PANTHER" id="PTHR24305:SF157">
    <property type="entry name" value="N-ACETYLTRYPTOPHAN 6-HYDROXYLASE IVOC-RELATED"/>
    <property type="match status" value="1"/>
</dbReference>
<keyword evidence="10" id="KW-0812">Transmembrane</keyword>
<dbReference type="PANTHER" id="PTHR24305">
    <property type="entry name" value="CYTOCHROME P450"/>
    <property type="match status" value="1"/>
</dbReference>
<evidence type="ECO:0000256" key="1">
    <source>
        <dbReference type="ARBA" id="ARBA00001971"/>
    </source>
</evidence>
<dbReference type="InterPro" id="IPR001128">
    <property type="entry name" value="Cyt_P450"/>
</dbReference>
<keyword evidence="5" id="KW-0560">Oxidoreductase</keyword>
<dbReference type="AlphaFoldDB" id="A0A8T8WVL8"/>
<evidence type="ECO:0000256" key="2">
    <source>
        <dbReference type="ARBA" id="ARBA00010617"/>
    </source>
</evidence>
<comment type="cofactor">
    <cofactor evidence="1 8">
        <name>heme</name>
        <dbReference type="ChEBI" id="CHEBI:30413"/>
    </cofactor>
</comment>
<dbReference type="OrthoDB" id="3945418at2759"/>
<dbReference type="Proteomes" id="UP000249497">
    <property type="component" value="Unassembled WGS sequence"/>
</dbReference>
<reference evidence="11 12" key="1">
    <citation type="submission" date="2018-02" db="EMBL/GenBank/DDBJ databases">
        <title>The genomes of Aspergillus section Nigri reveals drivers in fungal speciation.</title>
        <authorList>
            <consortium name="DOE Joint Genome Institute"/>
            <person name="Vesth T.C."/>
            <person name="Nybo J."/>
            <person name="Theobald S."/>
            <person name="Brandl J."/>
            <person name="Frisvad J.C."/>
            <person name="Nielsen K.F."/>
            <person name="Lyhne E.K."/>
            <person name="Kogle M.E."/>
            <person name="Kuo A."/>
            <person name="Riley R."/>
            <person name="Clum A."/>
            <person name="Nolan M."/>
            <person name="Lipzen A."/>
            <person name="Salamov A."/>
            <person name="Henrissat B."/>
            <person name="Wiebenga A."/>
            <person name="De vries R.P."/>
            <person name="Grigoriev I.V."/>
            <person name="Mortensen U.H."/>
            <person name="Andersen M.R."/>
            <person name="Baker S.E."/>
        </authorList>
    </citation>
    <scope>NUCLEOTIDE SEQUENCE [LARGE SCALE GENOMIC DNA]</scope>
    <source>
        <strain evidence="11 12">CBS 114.51</strain>
    </source>
</reference>
<evidence type="ECO:0000256" key="4">
    <source>
        <dbReference type="ARBA" id="ARBA00022723"/>
    </source>
</evidence>
<dbReference type="PRINTS" id="PR00463">
    <property type="entry name" value="EP450I"/>
</dbReference>
<keyword evidence="10" id="KW-0472">Membrane</keyword>
<sequence>MVSFLEYDITVISVPLTPMLVFVSSFYRFKSSKQDSDLNNMELSMIGTILLDLSLVGLVYAAALIFYRLYLSPWARFPGPRLAAATGLYEVYYQLIKGGIFTWQINRLHDQYGPIIRIKPDELHIRDPDYYATLYSGPGTHRNKEAGFSFIAFPQSIFSTEDHALHRDRRRVLGQFFKKNAILRLEPAIRANIVLLEKHFTSLVDTQGCLELHTAFQCFTSDTLSQYCFGRQQGFHYLEQPELSPTWKLRINWMFEFCRVNRHLPFLVVLARRWPAMAQRFCPPFAYILGMEQDVRSFVRHAIHQHKTQTSTVSASKTDTTAPNNPTPPIYPSILADPSVPPSEKDSPRLEDDAIFLMMAGTDAPSQALAITMFHILHNAEVHQRLKAELLANIPDTRCIPALESLEQLPFLSATIKEGLRLSSIVTTRLPRIAPHETLRYQHWEIPAGTPVSMSTYFILRDPTIFPDPTSFRPDRWLLAPDESLRLQRYLVPASKGTLGCLGQNMNSAWMHLVLATLFRLYELALHDTTAANVEMTRDNFIGQTALGANNVR</sequence>
<dbReference type="GO" id="GO:0004497">
    <property type="term" value="F:monooxygenase activity"/>
    <property type="evidence" value="ECO:0007669"/>
    <property type="project" value="UniProtKB-KW"/>
</dbReference>
<comment type="similarity">
    <text evidence="2">Belongs to the cytochrome P450 family.</text>
</comment>
<feature type="binding site" description="axial binding residue" evidence="8">
    <location>
        <position position="501"/>
    </location>
    <ligand>
        <name>heme</name>
        <dbReference type="ChEBI" id="CHEBI:30413"/>
    </ligand>
    <ligandPart>
        <name>Fe</name>
        <dbReference type="ChEBI" id="CHEBI:18248"/>
    </ligandPart>
</feature>
<evidence type="ECO:0000256" key="3">
    <source>
        <dbReference type="ARBA" id="ARBA00022617"/>
    </source>
</evidence>
<dbReference type="GeneID" id="37169912"/>
<evidence type="ECO:0000256" key="5">
    <source>
        <dbReference type="ARBA" id="ARBA00023002"/>
    </source>
</evidence>
<keyword evidence="10" id="KW-1133">Transmembrane helix</keyword>
<dbReference type="Gene3D" id="1.10.630.10">
    <property type="entry name" value="Cytochrome P450"/>
    <property type="match status" value="1"/>
</dbReference>
<feature type="transmembrane region" description="Helical" evidence="10">
    <location>
        <begin position="12"/>
        <end position="29"/>
    </location>
</feature>
<keyword evidence="7" id="KW-0503">Monooxygenase</keyword>
<evidence type="ECO:0000256" key="6">
    <source>
        <dbReference type="ARBA" id="ARBA00023004"/>
    </source>
</evidence>
<feature type="region of interest" description="Disordered" evidence="9">
    <location>
        <begin position="309"/>
        <end position="347"/>
    </location>
</feature>
<organism evidence="11 12">
    <name type="scientific">Aspergillus japonicus CBS 114.51</name>
    <dbReference type="NCBI Taxonomy" id="1448312"/>
    <lineage>
        <taxon>Eukaryota</taxon>
        <taxon>Fungi</taxon>
        <taxon>Dikarya</taxon>
        <taxon>Ascomycota</taxon>
        <taxon>Pezizomycotina</taxon>
        <taxon>Eurotiomycetes</taxon>
        <taxon>Eurotiomycetidae</taxon>
        <taxon>Eurotiales</taxon>
        <taxon>Aspergillaceae</taxon>
        <taxon>Aspergillus</taxon>
        <taxon>Aspergillus subgen. Circumdati</taxon>
    </lineage>
</organism>
<keyword evidence="6 8" id="KW-0408">Iron</keyword>
<dbReference type="GO" id="GO:0016705">
    <property type="term" value="F:oxidoreductase activity, acting on paired donors, with incorporation or reduction of molecular oxygen"/>
    <property type="evidence" value="ECO:0007669"/>
    <property type="project" value="InterPro"/>
</dbReference>
<dbReference type="EMBL" id="KZ824809">
    <property type="protein sequence ID" value="RAH79881.1"/>
    <property type="molecule type" value="Genomic_DNA"/>
</dbReference>